<proteinExistence type="predicted"/>
<name>A0A0D9WUB1_9ORYZ</name>
<reference evidence="2" key="2">
    <citation type="submission" date="2013-12" db="EMBL/GenBank/DDBJ databases">
        <authorList>
            <person name="Yu Y."/>
            <person name="Lee S."/>
            <person name="de Baynast K."/>
            <person name="Wissotski M."/>
            <person name="Liu L."/>
            <person name="Talag J."/>
            <person name="Goicoechea J."/>
            <person name="Angelova A."/>
            <person name="Jetty R."/>
            <person name="Kudrna D."/>
            <person name="Golser W."/>
            <person name="Rivera L."/>
            <person name="Zhang J."/>
            <person name="Wing R."/>
        </authorList>
    </citation>
    <scope>NUCLEOTIDE SEQUENCE</scope>
</reference>
<reference evidence="1 2" key="1">
    <citation type="submission" date="2012-08" db="EMBL/GenBank/DDBJ databases">
        <title>Oryza genome evolution.</title>
        <authorList>
            <person name="Wing R.A."/>
        </authorList>
    </citation>
    <scope>NUCLEOTIDE SEQUENCE</scope>
</reference>
<reference evidence="1" key="3">
    <citation type="submission" date="2015-04" db="UniProtKB">
        <authorList>
            <consortium name="EnsemblPlants"/>
        </authorList>
    </citation>
    <scope>IDENTIFICATION</scope>
</reference>
<dbReference type="EnsemblPlants" id="LPERR06G23430.1">
    <property type="protein sequence ID" value="LPERR06G23430.1"/>
    <property type="gene ID" value="LPERR06G23430"/>
</dbReference>
<dbReference type="Gramene" id="LPERR06G23430.1">
    <property type="protein sequence ID" value="LPERR06G23430.1"/>
    <property type="gene ID" value="LPERR06G23430"/>
</dbReference>
<evidence type="ECO:0000313" key="1">
    <source>
        <dbReference type="EnsemblPlants" id="LPERR06G23430.1"/>
    </source>
</evidence>
<sequence>MILAGGVGEAILVHDPVGLGATWRAPLVVDERLLEPDQLLRVGGATDGSVRPGRLPEPVLRRAARPAAGGGSVLPCAGAVAGDEEVPLALADAGEGGELARVMAVEMDGGDDVEFELLAVDHLLQIDRGRDRLMGWEVIDRRLGIYRPAGVEGDRSLTKRASISLSVASGLHSICRNS</sequence>
<dbReference type="HOGENOM" id="CLU_1512736_0_0_1"/>
<evidence type="ECO:0000313" key="2">
    <source>
        <dbReference type="Proteomes" id="UP000032180"/>
    </source>
</evidence>
<dbReference type="AlphaFoldDB" id="A0A0D9WUB1"/>
<keyword evidence="2" id="KW-1185">Reference proteome</keyword>
<protein>
    <submittedName>
        <fullName evidence="1">Uncharacterized protein</fullName>
    </submittedName>
</protein>
<dbReference type="Proteomes" id="UP000032180">
    <property type="component" value="Chromosome 6"/>
</dbReference>
<organism evidence="1 2">
    <name type="scientific">Leersia perrieri</name>
    <dbReference type="NCBI Taxonomy" id="77586"/>
    <lineage>
        <taxon>Eukaryota</taxon>
        <taxon>Viridiplantae</taxon>
        <taxon>Streptophyta</taxon>
        <taxon>Embryophyta</taxon>
        <taxon>Tracheophyta</taxon>
        <taxon>Spermatophyta</taxon>
        <taxon>Magnoliopsida</taxon>
        <taxon>Liliopsida</taxon>
        <taxon>Poales</taxon>
        <taxon>Poaceae</taxon>
        <taxon>BOP clade</taxon>
        <taxon>Oryzoideae</taxon>
        <taxon>Oryzeae</taxon>
        <taxon>Oryzinae</taxon>
        <taxon>Leersia</taxon>
    </lineage>
</organism>
<accession>A0A0D9WUB1</accession>